<evidence type="ECO:0000313" key="2">
    <source>
        <dbReference type="EMBL" id="KAA8593035.1"/>
    </source>
</evidence>
<dbReference type="EMBL" id="VOFY01000005">
    <property type="protein sequence ID" value="KAA8593035.1"/>
    <property type="molecule type" value="Genomic_DNA"/>
</dbReference>
<reference evidence="2 3" key="1">
    <citation type="submission" date="2019-08" db="EMBL/GenBank/DDBJ databases">
        <title>A chromosome-level genome assembly, high-density linkage maps, and genome scans reveal the genomic architecture of hybrid incompatibilities underlying speciation via character displacement in darters (Percidae: Etheostominae).</title>
        <authorList>
            <person name="Moran R.L."/>
            <person name="Catchen J.M."/>
            <person name="Fuller R.C."/>
        </authorList>
    </citation>
    <scope>NUCLEOTIDE SEQUENCE [LARGE SCALE GENOMIC DNA]</scope>
    <source>
        <strain evidence="2">EspeVRDwgs_2016</strain>
        <tissue evidence="2">Muscle</tissue>
    </source>
</reference>
<gene>
    <name evidence="2" type="ORF">FQN60_018490</name>
</gene>
<dbReference type="Proteomes" id="UP000327493">
    <property type="component" value="Chromosome 5"/>
</dbReference>
<sequence>MIFPWKELPDRQEYYQAAHFASSVCDDLSTVKTASSQTAGASTDRQAIHQPVRPPVIPPTGLVLNLCPALMNEPIPALRYEVAGHLDETQSYRGCSNSSSRTGERRINTAGPPLQRLPLWFRSDVGEG</sequence>
<feature type="compositionally biased region" description="Polar residues" evidence="1">
    <location>
        <begin position="91"/>
        <end position="101"/>
    </location>
</feature>
<keyword evidence="3" id="KW-1185">Reference proteome</keyword>
<accession>A0A5J5DI48</accession>
<feature type="region of interest" description="Disordered" evidence="1">
    <location>
        <begin position="91"/>
        <end position="110"/>
    </location>
</feature>
<evidence type="ECO:0000313" key="3">
    <source>
        <dbReference type="Proteomes" id="UP000327493"/>
    </source>
</evidence>
<name>A0A5J5DI48_9PERO</name>
<proteinExistence type="predicted"/>
<organism evidence="2 3">
    <name type="scientific">Etheostoma spectabile</name>
    <name type="common">orangethroat darter</name>
    <dbReference type="NCBI Taxonomy" id="54343"/>
    <lineage>
        <taxon>Eukaryota</taxon>
        <taxon>Metazoa</taxon>
        <taxon>Chordata</taxon>
        <taxon>Craniata</taxon>
        <taxon>Vertebrata</taxon>
        <taxon>Euteleostomi</taxon>
        <taxon>Actinopterygii</taxon>
        <taxon>Neopterygii</taxon>
        <taxon>Teleostei</taxon>
        <taxon>Neoteleostei</taxon>
        <taxon>Acanthomorphata</taxon>
        <taxon>Eupercaria</taxon>
        <taxon>Perciformes</taxon>
        <taxon>Percoidei</taxon>
        <taxon>Percidae</taxon>
        <taxon>Etheostomatinae</taxon>
        <taxon>Etheostoma</taxon>
    </lineage>
</organism>
<dbReference type="AlphaFoldDB" id="A0A5J5DI48"/>
<evidence type="ECO:0000256" key="1">
    <source>
        <dbReference type="SAM" id="MobiDB-lite"/>
    </source>
</evidence>
<comment type="caution">
    <text evidence="2">The sequence shown here is derived from an EMBL/GenBank/DDBJ whole genome shotgun (WGS) entry which is preliminary data.</text>
</comment>
<protein>
    <submittedName>
        <fullName evidence="2">Uncharacterized protein</fullName>
    </submittedName>
</protein>